<evidence type="ECO:0000256" key="13">
    <source>
        <dbReference type="PIRSR" id="PIRSR000445-4"/>
    </source>
</evidence>
<proteinExistence type="inferred from homology"/>
<evidence type="ECO:0000259" key="15">
    <source>
        <dbReference type="Pfam" id="PF00745"/>
    </source>
</evidence>
<gene>
    <name evidence="9 18" type="primary">hemA</name>
    <name evidence="18" type="ORF">NNL22_14020</name>
</gene>
<dbReference type="InterPro" id="IPR015895">
    <property type="entry name" value="4pyrrol_synth_GluRdtase_N"/>
</dbReference>
<dbReference type="NCBIfam" id="TIGR01035">
    <property type="entry name" value="hemA"/>
    <property type="match status" value="1"/>
</dbReference>
<evidence type="ECO:0000256" key="9">
    <source>
        <dbReference type="HAMAP-Rule" id="MF_00087"/>
    </source>
</evidence>
<dbReference type="PANTHER" id="PTHR43013">
    <property type="entry name" value="GLUTAMYL-TRNA REDUCTASE"/>
    <property type="match status" value="1"/>
</dbReference>
<dbReference type="InterPro" id="IPR036291">
    <property type="entry name" value="NAD(P)-bd_dom_sf"/>
</dbReference>
<dbReference type="GO" id="GO:0008883">
    <property type="term" value="F:glutamyl-tRNA reductase activity"/>
    <property type="evidence" value="ECO:0007669"/>
    <property type="project" value="UniProtKB-UniRule"/>
</dbReference>
<comment type="similarity">
    <text evidence="2 9 14">Belongs to the glutamyl-tRNA reductase family.</text>
</comment>
<keyword evidence="19" id="KW-1185">Reference proteome</keyword>
<dbReference type="GO" id="GO:0050661">
    <property type="term" value="F:NADP binding"/>
    <property type="evidence" value="ECO:0007669"/>
    <property type="project" value="InterPro"/>
</dbReference>
<comment type="catalytic activity">
    <reaction evidence="7 9 14">
        <text>(S)-4-amino-5-oxopentanoate + tRNA(Glu) + NADP(+) = L-glutamyl-tRNA(Glu) + NADPH + H(+)</text>
        <dbReference type="Rhea" id="RHEA:12344"/>
        <dbReference type="Rhea" id="RHEA-COMP:9663"/>
        <dbReference type="Rhea" id="RHEA-COMP:9680"/>
        <dbReference type="ChEBI" id="CHEBI:15378"/>
        <dbReference type="ChEBI" id="CHEBI:57501"/>
        <dbReference type="ChEBI" id="CHEBI:57783"/>
        <dbReference type="ChEBI" id="CHEBI:58349"/>
        <dbReference type="ChEBI" id="CHEBI:78442"/>
        <dbReference type="ChEBI" id="CHEBI:78520"/>
        <dbReference type="EC" id="1.2.1.70"/>
    </reaction>
</comment>
<evidence type="ECO:0000256" key="14">
    <source>
        <dbReference type="RuleBase" id="RU000584"/>
    </source>
</evidence>
<dbReference type="SUPFAM" id="SSF69742">
    <property type="entry name" value="Glutamyl tRNA-reductase catalytic, N-terminal domain"/>
    <property type="match status" value="1"/>
</dbReference>
<evidence type="ECO:0000256" key="5">
    <source>
        <dbReference type="ARBA" id="ARBA00023002"/>
    </source>
</evidence>
<dbReference type="SUPFAM" id="SSF51735">
    <property type="entry name" value="NAD(P)-binding Rossmann-fold domains"/>
    <property type="match status" value="1"/>
</dbReference>
<evidence type="ECO:0000256" key="2">
    <source>
        <dbReference type="ARBA" id="ARBA00005916"/>
    </source>
</evidence>
<evidence type="ECO:0000256" key="8">
    <source>
        <dbReference type="ARBA" id="ARBA00068659"/>
    </source>
</evidence>
<dbReference type="KEGG" id="asem:NNL22_14020"/>
<dbReference type="Proteomes" id="UP001164472">
    <property type="component" value="Chromosome"/>
</dbReference>
<reference evidence="18" key="1">
    <citation type="submission" date="2022-07" db="EMBL/GenBank/DDBJ databases">
        <title>Alkalimarinus sp. nov., isolated from gut of a Alitta virens.</title>
        <authorList>
            <person name="Yang A.I."/>
            <person name="Shin N.-R."/>
        </authorList>
    </citation>
    <scope>NUCLEOTIDE SEQUENCE</scope>
    <source>
        <strain evidence="18">FA028</strain>
    </source>
</reference>
<evidence type="ECO:0000259" key="16">
    <source>
        <dbReference type="Pfam" id="PF01488"/>
    </source>
</evidence>
<feature type="binding site" evidence="9 11">
    <location>
        <position position="118"/>
    </location>
    <ligand>
        <name>substrate</name>
    </ligand>
</feature>
<evidence type="ECO:0000256" key="3">
    <source>
        <dbReference type="ARBA" id="ARBA00012970"/>
    </source>
</evidence>
<dbReference type="InterPro" id="IPR006151">
    <property type="entry name" value="Shikm_DH/Glu-tRNA_Rdtase"/>
</dbReference>
<dbReference type="EMBL" id="CP101527">
    <property type="protein sequence ID" value="UZW76865.1"/>
    <property type="molecule type" value="Genomic_DNA"/>
</dbReference>
<dbReference type="RefSeq" id="WP_251811333.1">
    <property type="nucleotide sequence ID" value="NZ_CP101527.1"/>
</dbReference>
<comment type="function">
    <text evidence="9">Catalyzes the NADPH-dependent reduction of glutamyl-tRNA(Glu) to glutamate 1-semialdehyde (GSA).</text>
</comment>
<dbReference type="EC" id="1.2.1.70" evidence="3 9"/>
<dbReference type="FunFam" id="3.40.50.720:FF:000031">
    <property type="entry name" value="Glutamyl-tRNA reductase"/>
    <property type="match status" value="1"/>
</dbReference>
<name>A0A9E8KRW6_9ALTE</name>
<comment type="subunit">
    <text evidence="9">Homodimer.</text>
</comment>
<dbReference type="PANTHER" id="PTHR43013:SF1">
    <property type="entry name" value="GLUTAMYL-TRNA REDUCTASE"/>
    <property type="match status" value="1"/>
</dbReference>
<evidence type="ECO:0000259" key="17">
    <source>
        <dbReference type="Pfam" id="PF05201"/>
    </source>
</evidence>
<keyword evidence="6 9" id="KW-0627">Porphyrin biosynthesis</keyword>
<comment type="pathway">
    <text evidence="1 9 14">Porphyrin-containing compound metabolism; protoporphyrin-IX biosynthesis; 5-aminolevulinate from L-glutamyl-tRNA(Glu): step 1/2.</text>
</comment>
<evidence type="ECO:0000256" key="1">
    <source>
        <dbReference type="ARBA" id="ARBA00005059"/>
    </source>
</evidence>
<dbReference type="HAMAP" id="MF_00087">
    <property type="entry name" value="Glu_tRNA_reductase"/>
    <property type="match status" value="1"/>
</dbReference>
<evidence type="ECO:0000313" key="18">
    <source>
        <dbReference type="EMBL" id="UZW76865.1"/>
    </source>
</evidence>
<comment type="domain">
    <text evidence="9">Possesses an unusual extended V-shaped dimeric structure with each monomer consisting of three distinct domains arranged along a curved 'spinal' alpha-helix. The N-terminal catalytic domain specifically recognizes the glutamate moiety of the substrate. The second domain is the NADPH-binding domain, and the third C-terminal domain is responsible for dimerization.</text>
</comment>
<feature type="binding site" evidence="9 11">
    <location>
        <begin position="49"/>
        <end position="52"/>
    </location>
    <ligand>
        <name>substrate</name>
    </ligand>
</feature>
<dbReference type="Gene3D" id="3.40.50.720">
    <property type="entry name" value="NAD(P)-binding Rossmann-like Domain"/>
    <property type="match status" value="1"/>
</dbReference>
<feature type="domain" description="Tetrapyrrole biosynthesis glutamyl-tRNA reductase dimerisation" evidence="15">
    <location>
        <begin position="318"/>
        <end position="415"/>
    </location>
</feature>
<dbReference type="Pfam" id="PF05201">
    <property type="entry name" value="GlutR_N"/>
    <property type="match status" value="1"/>
</dbReference>
<dbReference type="GO" id="GO:0019353">
    <property type="term" value="P:protoporphyrinogen IX biosynthetic process from glutamate"/>
    <property type="evidence" value="ECO:0007669"/>
    <property type="project" value="TreeGrafter"/>
</dbReference>
<dbReference type="SUPFAM" id="SSF69075">
    <property type="entry name" value="Glutamyl tRNA-reductase dimerization domain"/>
    <property type="match status" value="1"/>
</dbReference>
<dbReference type="AlphaFoldDB" id="A0A9E8KRW6"/>
<evidence type="ECO:0000256" key="10">
    <source>
        <dbReference type="PIRSR" id="PIRSR000445-1"/>
    </source>
</evidence>
<comment type="miscellaneous">
    <text evidence="9">During catalysis, the active site Cys acts as a nucleophile attacking the alpha-carbonyl group of tRNA-bound glutamate with the formation of a thioester intermediate between enzyme and glutamate, and the concomitant release of tRNA(Glu). The thioester intermediate is finally reduced by direct hydride transfer from NADPH, to form the product GSA.</text>
</comment>
<accession>A0A9E8KRW6</accession>
<evidence type="ECO:0000256" key="12">
    <source>
        <dbReference type="PIRSR" id="PIRSR000445-3"/>
    </source>
</evidence>
<feature type="domain" description="Glutamyl-tRNA reductase N-terminal" evidence="17">
    <location>
        <begin position="6"/>
        <end position="154"/>
    </location>
</feature>
<protein>
    <recommendedName>
        <fullName evidence="8 9">Glutamyl-tRNA reductase</fullName>
        <shortName evidence="9">GluTR</shortName>
        <ecNumber evidence="3 9">1.2.1.70</ecNumber>
    </recommendedName>
</protein>
<dbReference type="InterPro" id="IPR036453">
    <property type="entry name" value="GluRdtase_dimer_dom_sf"/>
</dbReference>
<dbReference type="Pfam" id="PF01488">
    <property type="entry name" value="Shikimate_DH"/>
    <property type="match status" value="1"/>
</dbReference>
<evidence type="ECO:0000256" key="11">
    <source>
        <dbReference type="PIRSR" id="PIRSR000445-2"/>
    </source>
</evidence>
<evidence type="ECO:0000256" key="4">
    <source>
        <dbReference type="ARBA" id="ARBA00022857"/>
    </source>
</evidence>
<dbReference type="CDD" id="cd05213">
    <property type="entry name" value="NAD_bind_Glutamyl_tRNA_reduct"/>
    <property type="match status" value="1"/>
</dbReference>
<dbReference type="PIRSF" id="PIRSF000445">
    <property type="entry name" value="4pyrrol_synth_GluRdtase"/>
    <property type="match status" value="1"/>
</dbReference>
<feature type="binding site" evidence="9 11">
    <location>
        <position position="107"/>
    </location>
    <ligand>
        <name>substrate</name>
    </ligand>
</feature>
<evidence type="ECO:0000256" key="6">
    <source>
        <dbReference type="ARBA" id="ARBA00023244"/>
    </source>
</evidence>
<dbReference type="InterPro" id="IPR018214">
    <property type="entry name" value="GluRdtase_CS"/>
</dbReference>
<dbReference type="FunFam" id="3.30.460.30:FF:000001">
    <property type="entry name" value="Glutamyl-tRNA reductase"/>
    <property type="match status" value="1"/>
</dbReference>
<dbReference type="InterPro" id="IPR015896">
    <property type="entry name" value="4pyrrol_synth_GluRdtase_dimer"/>
</dbReference>
<feature type="domain" description="Quinate/shikimate 5-dehydrogenase/glutamyl-tRNA reductase" evidence="16">
    <location>
        <begin position="170"/>
        <end position="304"/>
    </location>
</feature>
<keyword evidence="4 9" id="KW-0521">NADP</keyword>
<dbReference type="InterPro" id="IPR000343">
    <property type="entry name" value="4pyrrol_synth_GluRdtase"/>
</dbReference>
<feature type="binding site" evidence="9 11">
    <location>
        <begin position="112"/>
        <end position="114"/>
    </location>
    <ligand>
        <name>substrate</name>
    </ligand>
</feature>
<feature type="site" description="Important for activity" evidence="9 13">
    <location>
        <position position="97"/>
    </location>
</feature>
<keyword evidence="5 9" id="KW-0560">Oxidoreductase</keyword>
<dbReference type="Pfam" id="PF00745">
    <property type="entry name" value="GlutR_dimer"/>
    <property type="match status" value="1"/>
</dbReference>
<sequence length="428" mass="46904">MALLALGINHKTASVAVREKVAFSPERIVPALQEAQQVSAVSEVAILSTCNRTELYCATELEGSRALLEWLGQYHDLQVGELESCSYAYWNEEAARHMMKVASGLDSLVLGEPQILGQLKSAYATARDAETVGGELGRLFEQTFSVAKRVRTDTAIGENPVSVAYAAVHLANHLFSDMSQNRALLIGAGKTVELVARHLKEAGVRDITVANRTLSRAQELAQEIQGDAILLSDIPDRLPYADIVIASTASQLPILGKGAVERALKMRKHRPIFMVDIAVPRDIEPQVSDLQDVYLYTVDDLKQVIDENVKSREGAAREAEHLVESGAAEFMFQIRALSATSTLKQFRGQVENIRDTEVEKALRVIRNGGDPEAALKGLARGLTNKIIHSPTVQVRKASAEGRVEVTDWLRELFELPTSKQGSSTTDKR</sequence>
<organism evidence="18 19">
    <name type="scientific">Alkalimarinus sediminis</name>
    <dbReference type="NCBI Taxonomy" id="1632866"/>
    <lineage>
        <taxon>Bacteria</taxon>
        <taxon>Pseudomonadati</taxon>
        <taxon>Pseudomonadota</taxon>
        <taxon>Gammaproteobacteria</taxon>
        <taxon>Alteromonadales</taxon>
        <taxon>Alteromonadaceae</taxon>
        <taxon>Alkalimarinus</taxon>
    </lineage>
</organism>
<dbReference type="PROSITE" id="PS00747">
    <property type="entry name" value="GLUTR"/>
    <property type="match status" value="1"/>
</dbReference>
<evidence type="ECO:0000313" key="19">
    <source>
        <dbReference type="Proteomes" id="UP001164472"/>
    </source>
</evidence>
<feature type="active site" description="Nucleophile" evidence="9 10">
    <location>
        <position position="50"/>
    </location>
</feature>
<dbReference type="Gene3D" id="3.30.460.30">
    <property type="entry name" value="Glutamyl-tRNA reductase, N-terminal domain"/>
    <property type="match status" value="1"/>
</dbReference>
<evidence type="ECO:0000256" key="7">
    <source>
        <dbReference type="ARBA" id="ARBA00047464"/>
    </source>
</evidence>
<feature type="binding site" evidence="9 12">
    <location>
        <begin position="187"/>
        <end position="192"/>
    </location>
    <ligand>
        <name>NADP(+)</name>
        <dbReference type="ChEBI" id="CHEBI:58349"/>
    </ligand>
</feature>
<dbReference type="InterPro" id="IPR036343">
    <property type="entry name" value="GluRdtase_N_sf"/>
</dbReference>